<gene>
    <name evidence="2" type="ORF">A0H81_03088</name>
</gene>
<feature type="compositionally biased region" description="Basic residues" evidence="1">
    <location>
        <begin position="596"/>
        <end position="609"/>
    </location>
</feature>
<organism evidence="2 3">
    <name type="scientific">Grifola frondosa</name>
    <name type="common">Maitake</name>
    <name type="synonym">Polyporus frondosus</name>
    <dbReference type="NCBI Taxonomy" id="5627"/>
    <lineage>
        <taxon>Eukaryota</taxon>
        <taxon>Fungi</taxon>
        <taxon>Dikarya</taxon>
        <taxon>Basidiomycota</taxon>
        <taxon>Agaricomycotina</taxon>
        <taxon>Agaricomycetes</taxon>
        <taxon>Polyporales</taxon>
        <taxon>Grifolaceae</taxon>
        <taxon>Grifola</taxon>
    </lineage>
</organism>
<evidence type="ECO:0000313" key="3">
    <source>
        <dbReference type="Proteomes" id="UP000092993"/>
    </source>
</evidence>
<dbReference type="Proteomes" id="UP000092993">
    <property type="component" value="Unassembled WGS sequence"/>
</dbReference>
<reference evidence="2 3" key="1">
    <citation type="submission" date="2016-03" db="EMBL/GenBank/DDBJ databases">
        <title>Whole genome sequencing of Grifola frondosa 9006-11.</title>
        <authorList>
            <person name="Min B."/>
            <person name="Park H."/>
            <person name="Kim J.-G."/>
            <person name="Cho H."/>
            <person name="Oh Y.-L."/>
            <person name="Kong W.-S."/>
            <person name="Choi I.-G."/>
        </authorList>
    </citation>
    <scope>NUCLEOTIDE SEQUENCE [LARGE SCALE GENOMIC DNA]</scope>
    <source>
        <strain evidence="2 3">9006-11</strain>
    </source>
</reference>
<feature type="compositionally biased region" description="Polar residues" evidence="1">
    <location>
        <begin position="439"/>
        <end position="448"/>
    </location>
</feature>
<protein>
    <submittedName>
        <fullName evidence="2">Uncharacterized protein</fullName>
    </submittedName>
</protein>
<sequence>MSHHPRQRTFTRVWERDPNGPALKNPPPKGMRTPNNLIWGHSLTDLIRVSGGPSVPSVDSPTIWSRSMIKELGENYPESELDAPEPRPRVLRPWSALTLPREFLEKRSVDQPRVVSDNASATVSPADVSQADMTATLTSGTGVVEAESLVCEADECLPVSHPSAECSGSGIVSSVGVSEVNKAAASECSVAPVLSESLVDVDISAKDVPPSPKPAEPSIRESAPSNASAWSAIRTSSCDDASEASSCDDSETETCTESSSAPGTSTCEDSDRKLDYEDASNEMRVMADHDHDADGLSDELRDLFNISLDVFSSPKQLSSELDYEDASSEIGIMADDDDDADSLPDALRDLLNISPAVFSSPRPKSLFSVEGLPELRQFIPKRFFPDYLMVYDPNEITYPHGSRGPIEHERQPIKYKRVLPKFPAIANDPPLEGTLHLSRSNQLGSGHHSNVYRAPHAPGPTSRALADRASDRRSEGRTSFPRHLMEDWSGHNYVPPGRYPVPVGAVVPKFFGYYRPVCADGSVARRFHPDCDDDSKCYVTWASPILLVEECGEPVEPSSFTLDQRSECFSLIFRLHEANFVQNSCYPATSSSSRVRSRSRLRSARKARRASASSILGAESRSRRR</sequence>
<evidence type="ECO:0000313" key="2">
    <source>
        <dbReference type="EMBL" id="OBZ76030.1"/>
    </source>
</evidence>
<feature type="region of interest" description="Disordered" evidence="1">
    <location>
        <begin position="596"/>
        <end position="625"/>
    </location>
</feature>
<dbReference type="AlphaFoldDB" id="A0A1C7MGS4"/>
<dbReference type="OrthoDB" id="5327923at2759"/>
<dbReference type="STRING" id="5627.A0A1C7MGS4"/>
<dbReference type="EMBL" id="LUGG01000003">
    <property type="protein sequence ID" value="OBZ76030.1"/>
    <property type="molecule type" value="Genomic_DNA"/>
</dbReference>
<proteinExistence type="predicted"/>
<name>A0A1C7MGS4_GRIFR</name>
<evidence type="ECO:0000256" key="1">
    <source>
        <dbReference type="SAM" id="MobiDB-lite"/>
    </source>
</evidence>
<feature type="region of interest" description="Disordered" evidence="1">
    <location>
        <begin position="1"/>
        <end position="31"/>
    </location>
</feature>
<accession>A0A1C7MGS4</accession>
<feature type="region of interest" description="Disordered" evidence="1">
    <location>
        <begin position="439"/>
        <end position="480"/>
    </location>
</feature>
<feature type="compositionally biased region" description="Basic and acidic residues" evidence="1">
    <location>
        <begin position="465"/>
        <end position="476"/>
    </location>
</feature>
<feature type="compositionally biased region" description="Acidic residues" evidence="1">
    <location>
        <begin position="240"/>
        <end position="254"/>
    </location>
</feature>
<dbReference type="OMA" id="HSDFMCY"/>
<comment type="caution">
    <text evidence="2">The sequence shown here is derived from an EMBL/GenBank/DDBJ whole genome shotgun (WGS) entry which is preliminary data.</text>
</comment>
<keyword evidence="3" id="KW-1185">Reference proteome</keyword>
<feature type="region of interest" description="Disordered" evidence="1">
    <location>
        <begin position="205"/>
        <end position="271"/>
    </location>
</feature>